<gene>
    <name evidence="1" type="ORF">Pyn_32943</name>
</gene>
<dbReference type="EMBL" id="PJQY01000378">
    <property type="protein sequence ID" value="PQQ11914.1"/>
    <property type="molecule type" value="Genomic_DNA"/>
</dbReference>
<evidence type="ECO:0000313" key="1">
    <source>
        <dbReference type="EMBL" id="PQQ11914.1"/>
    </source>
</evidence>
<evidence type="ECO:0000313" key="2">
    <source>
        <dbReference type="Proteomes" id="UP000250321"/>
    </source>
</evidence>
<comment type="caution">
    <text evidence="1">The sequence shown here is derived from an EMBL/GenBank/DDBJ whole genome shotgun (WGS) entry which is preliminary data.</text>
</comment>
<name>A0A314Z351_PRUYE</name>
<reference evidence="1 2" key="1">
    <citation type="submission" date="2018-02" db="EMBL/GenBank/DDBJ databases">
        <title>Draft genome of wild Prunus yedoensis var. nudiflora.</title>
        <authorList>
            <person name="Baek S."/>
            <person name="Kim J.-H."/>
            <person name="Choi K."/>
            <person name="Kim G.-B."/>
            <person name="Cho A."/>
            <person name="Jang H."/>
            <person name="Shin C.-H."/>
            <person name="Yu H.-J."/>
            <person name="Mun J.-H."/>
        </authorList>
    </citation>
    <scope>NUCLEOTIDE SEQUENCE [LARGE SCALE GENOMIC DNA]</scope>
    <source>
        <strain evidence="2">cv. Jeju island</strain>
        <tissue evidence="1">Leaf</tissue>
    </source>
</reference>
<dbReference type="Proteomes" id="UP000250321">
    <property type="component" value="Unassembled WGS sequence"/>
</dbReference>
<sequence>MLVSNIIPNEFTFGPVVHSSTALGDLNIGKQQLHACATKIGLHSNVFVGSAILDLYAKLRCRMLRTITK</sequence>
<proteinExistence type="predicted"/>
<dbReference type="AlphaFoldDB" id="A0A314Z351"/>
<dbReference type="STRING" id="2094558.A0A314Z351"/>
<dbReference type="OrthoDB" id="9990610at2759"/>
<protein>
    <submittedName>
        <fullName evidence="1">Pentatricopeptide repeat-containing protein</fullName>
    </submittedName>
</protein>
<organism evidence="1 2">
    <name type="scientific">Prunus yedoensis var. nudiflora</name>
    <dbReference type="NCBI Taxonomy" id="2094558"/>
    <lineage>
        <taxon>Eukaryota</taxon>
        <taxon>Viridiplantae</taxon>
        <taxon>Streptophyta</taxon>
        <taxon>Embryophyta</taxon>
        <taxon>Tracheophyta</taxon>
        <taxon>Spermatophyta</taxon>
        <taxon>Magnoliopsida</taxon>
        <taxon>eudicotyledons</taxon>
        <taxon>Gunneridae</taxon>
        <taxon>Pentapetalae</taxon>
        <taxon>rosids</taxon>
        <taxon>fabids</taxon>
        <taxon>Rosales</taxon>
        <taxon>Rosaceae</taxon>
        <taxon>Amygdaloideae</taxon>
        <taxon>Amygdaleae</taxon>
        <taxon>Prunus</taxon>
    </lineage>
</organism>
<keyword evidence="2" id="KW-1185">Reference proteome</keyword>
<accession>A0A314Z351</accession>